<dbReference type="InterPro" id="IPR017850">
    <property type="entry name" value="Alkaline_phosphatase_core_sf"/>
</dbReference>
<dbReference type="PANTHER" id="PTHR42693:SF53">
    <property type="entry name" value="ENDO-4-O-SULFATASE"/>
    <property type="match status" value="1"/>
</dbReference>
<feature type="domain" description="Sulfatase N-terminal" evidence="5">
    <location>
        <begin position="27"/>
        <end position="301"/>
    </location>
</feature>
<reference evidence="6" key="1">
    <citation type="submission" date="2022-10" db="EMBL/GenBank/DDBJ databases">
        <title>Gaoshiqiia sediminis gen. nov., sp. nov., isolated from coastal sediment.</title>
        <authorList>
            <person name="Yu W.X."/>
            <person name="Mu D.S."/>
            <person name="Du J.Z."/>
            <person name="Liang Y.Q."/>
        </authorList>
    </citation>
    <scope>NUCLEOTIDE SEQUENCE</scope>
    <source>
        <strain evidence="6">A06</strain>
    </source>
</reference>
<dbReference type="AlphaFoldDB" id="A0AA41YAH7"/>
<dbReference type="GO" id="GO:0004065">
    <property type="term" value="F:arylsulfatase activity"/>
    <property type="evidence" value="ECO:0007669"/>
    <property type="project" value="TreeGrafter"/>
</dbReference>
<dbReference type="EMBL" id="JAPAAF010000084">
    <property type="protein sequence ID" value="MCW0485025.1"/>
    <property type="molecule type" value="Genomic_DNA"/>
</dbReference>
<dbReference type="GO" id="GO:0046872">
    <property type="term" value="F:metal ion binding"/>
    <property type="evidence" value="ECO:0007669"/>
    <property type="project" value="UniProtKB-KW"/>
</dbReference>
<comment type="caution">
    <text evidence="6">The sequence shown here is derived from an EMBL/GenBank/DDBJ whole genome shotgun (WGS) entry which is preliminary data.</text>
</comment>
<evidence type="ECO:0000256" key="1">
    <source>
        <dbReference type="ARBA" id="ARBA00008779"/>
    </source>
</evidence>
<evidence type="ECO:0000313" key="7">
    <source>
        <dbReference type="Proteomes" id="UP001163821"/>
    </source>
</evidence>
<dbReference type="CDD" id="cd16027">
    <property type="entry name" value="SGSH"/>
    <property type="match status" value="1"/>
</dbReference>
<evidence type="ECO:0000256" key="4">
    <source>
        <dbReference type="ARBA" id="ARBA00022837"/>
    </source>
</evidence>
<organism evidence="6 7">
    <name type="scientific">Gaoshiqia sediminis</name>
    <dbReference type="NCBI Taxonomy" id="2986998"/>
    <lineage>
        <taxon>Bacteria</taxon>
        <taxon>Pseudomonadati</taxon>
        <taxon>Bacteroidota</taxon>
        <taxon>Bacteroidia</taxon>
        <taxon>Marinilabiliales</taxon>
        <taxon>Prolixibacteraceae</taxon>
        <taxon>Gaoshiqia</taxon>
    </lineage>
</organism>
<dbReference type="InterPro" id="IPR050738">
    <property type="entry name" value="Sulfatase"/>
</dbReference>
<dbReference type="PANTHER" id="PTHR42693">
    <property type="entry name" value="ARYLSULFATASE FAMILY MEMBER"/>
    <property type="match status" value="1"/>
</dbReference>
<comment type="similarity">
    <text evidence="1">Belongs to the sulfatase family.</text>
</comment>
<evidence type="ECO:0000256" key="3">
    <source>
        <dbReference type="ARBA" id="ARBA00022801"/>
    </source>
</evidence>
<feature type="non-terminal residue" evidence="6">
    <location>
        <position position="472"/>
    </location>
</feature>
<evidence type="ECO:0000259" key="5">
    <source>
        <dbReference type="Pfam" id="PF00884"/>
    </source>
</evidence>
<keyword evidence="7" id="KW-1185">Reference proteome</keyword>
<keyword evidence="3" id="KW-0378">Hydrolase</keyword>
<name>A0AA41YAH7_9BACT</name>
<sequence>MKHRYIKEVLFASTLALPTILHAQDKPNFVFIIADDVSWNDFGCYGNEFVKTPNIDKLASEGLRFTNAFLTSSSCSPSRCSIISGKYPHSNGAAELHTELPETEIPFPLLMKEQGYYTAHAGKWHMGSAAHRAFHRYTDKNGYDNGDGGEDNWVRFIRERPKGKPFFFWLASHDAHRIWGADNFLITHDPDRLDVPVYFADTPETRRDMASYYNEIARFDFYIGKVRAELEKQEVLDNTLIIVMADNGRPFPRCKTRVYDSGMKTPFIVYWPHGLKEKGGLTESLISSIDIAPTILEIAGIGSPDEIQGKSFVPILENPTAEIRNAVFAEHNWHDYEAYERMIRTKDFLYVLNERPNLSNSGPADSKISATQQSLNQLRDEGELTPAQADIFMVPRSKEELFDLENDHEQILNVASLPKYQGKLVELRSWLENWQMNTGDTTPDQLTPDWFDRETGEALNIERQRGTMPGQN</sequence>
<dbReference type="InterPro" id="IPR000917">
    <property type="entry name" value="Sulfatase_N"/>
</dbReference>
<dbReference type="Pfam" id="PF00884">
    <property type="entry name" value="Sulfatase"/>
    <property type="match status" value="1"/>
</dbReference>
<proteinExistence type="inferred from homology"/>
<dbReference type="SUPFAM" id="SSF53649">
    <property type="entry name" value="Alkaline phosphatase-like"/>
    <property type="match status" value="1"/>
</dbReference>
<dbReference type="Proteomes" id="UP001163821">
    <property type="component" value="Unassembled WGS sequence"/>
</dbReference>
<evidence type="ECO:0000313" key="6">
    <source>
        <dbReference type="EMBL" id="MCW0485025.1"/>
    </source>
</evidence>
<keyword evidence="4" id="KW-0106">Calcium</keyword>
<gene>
    <name evidence="6" type="ORF">N2K84_20015</name>
</gene>
<dbReference type="InterPro" id="IPR024607">
    <property type="entry name" value="Sulfatase_CS"/>
</dbReference>
<dbReference type="Gene3D" id="3.40.720.10">
    <property type="entry name" value="Alkaline Phosphatase, subunit A"/>
    <property type="match status" value="1"/>
</dbReference>
<keyword evidence="2" id="KW-0479">Metal-binding</keyword>
<protein>
    <submittedName>
        <fullName evidence="6">Sulfatase</fullName>
    </submittedName>
</protein>
<dbReference type="RefSeq" id="WP_282593610.1">
    <property type="nucleotide sequence ID" value="NZ_JAPAAF010000084.1"/>
</dbReference>
<evidence type="ECO:0000256" key="2">
    <source>
        <dbReference type="ARBA" id="ARBA00022723"/>
    </source>
</evidence>
<accession>A0AA41YAH7</accession>
<dbReference type="PROSITE" id="PS00149">
    <property type="entry name" value="SULFATASE_2"/>
    <property type="match status" value="1"/>
</dbReference>